<feature type="region of interest" description="Disordered" evidence="1">
    <location>
        <begin position="91"/>
        <end position="132"/>
    </location>
</feature>
<evidence type="ECO:0000313" key="3">
    <source>
        <dbReference type="EMBL" id="KAJ6634720.1"/>
    </source>
</evidence>
<evidence type="ECO:0000313" key="4">
    <source>
        <dbReference type="Proteomes" id="UP001151699"/>
    </source>
</evidence>
<accession>A0A9Q0RUJ7</accession>
<dbReference type="OrthoDB" id="5976204at2759"/>
<dbReference type="InterPro" id="IPR009263">
    <property type="entry name" value="SERTA_dom"/>
</dbReference>
<name>A0A9Q0RUJ7_9DIPT</name>
<organism evidence="3 4">
    <name type="scientific">Pseudolycoriella hygida</name>
    <dbReference type="NCBI Taxonomy" id="35572"/>
    <lineage>
        <taxon>Eukaryota</taxon>
        <taxon>Metazoa</taxon>
        <taxon>Ecdysozoa</taxon>
        <taxon>Arthropoda</taxon>
        <taxon>Hexapoda</taxon>
        <taxon>Insecta</taxon>
        <taxon>Pterygota</taxon>
        <taxon>Neoptera</taxon>
        <taxon>Endopterygota</taxon>
        <taxon>Diptera</taxon>
        <taxon>Nematocera</taxon>
        <taxon>Sciaroidea</taxon>
        <taxon>Sciaridae</taxon>
        <taxon>Pseudolycoriella</taxon>
    </lineage>
</organism>
<dbReference type="Proteomes" id="UP001151699">
    <property type="component" value="Chromosome C"/>
</dbReference>
<feature type="compositionally biased region" description="Polar residues" evidence="1">
    <location>
        <begin position="1"/>
        <end position="10"/>
    </location>
</feature>
<comment type="caution">
    <text evidence="3">The sequence shown here is derived from an EMBL/GenBank/DDBJ whole genome shotgun (WGS) entry which is preliminary data.</text>
</comment>
<protein>
    <recommendedName>
        <fullName evidence="2">SERTA domain-containing protein</fullName>
    </recommendedName>
</protein>
<evidence type="ECO:0000259" key="2">
    <source>
        <dbReference type="PROSITE" id="PS51053"/>
    </source>
</evidence>
<dbReference type="AlphaFoldDB" id="A0A9Q0RUJ7"/>
<evidence type="ECO:0000256" key="1">
    <source>
        <dbReference type="SAM" id="MobiDB-lite"/>
    </source>
</evidence>
<reference evidence="3" key="1">
    <citation type="submission" date="2022-07" db="EMBL/GenBank/DDBJ databases">
        <authorList>
            <person name="Trinca V."/>
            <person name="Uliana J.V.C."/>
            <person name="Torres T.T."/>
            <person name="Ward R.J."/>
            <person name="Monesi N."/>
        </authorList>
    </citation>
    <scope>NUCLEOTIDE SEQUENCE</scope>
    <source>
        <strain evidence="3">HSMRA1968</strain>
        <tissue evidence="3">Whole embryos</tissue>
    </source>
</reference>
<gene>
    <name evidence="3" type="ORF">Bhyg_13299</name>
</gene>
<proteinExistence type="predicted"/>
<dbReference type="EMBL" id="WJQU01000004">
    <property type="protein sequence ID" value="KAJ6634720.1"/>
    <property type="molecule type" value="Genomic_DNA"/>
</dbReference>
<feature type="compositionally biased region" description="Polar residues" evidence="1">
    <location>
        <begin position="98"/>
        <end position="118"/>
    </location>
</feature>
<feature type="domain" description="SERTA" evidence="2">
    <location>
        <begin position="42"/>
        <end position="88"/>
    </location>
</feature>
<sequence>MTLPTTTLNSADDDSDMFGPPRTSPLRHTRPRVPMMSAKFRLREERKRILQLCAHKLERIKDSETNLRRSVCINNTYSRLTDEVRREKQSRYLANLPKSETTNSSNYFSDNTNNQNNEKPMKQRRSSSYLDTDLETLDRELNDLDDTMPTDEEIIQGAEQLEKAISRKRSRSENDENDRLVREALSQFYLPSPRLLSGIDDCPAVPDKRYKTNDLDFELNLDHNQNQKEFDVIMDALRLGSDSCGQAAMISESGVFHNLVVASLET</sequence>
<dbReference type="Pfam" id="PF06031">
    <property type="entry name" value="SERTA"/>
    <property type="match status" value="1"/>
</dbReference>
<feature type="region of interest" description="Disordered" evidence="1">
    <location>
        <begin position="1"/>
        <end position="29"/>
    </location>
</feature>
<keyword evidence="4" id="KW-1185">Reference proteome</keyword>
<dbReference type="PROSITE" id="PS51053">
    <property type="entry name" value="SERTA"/>
    <property type="match status" value="1"/>
</dbReference>